<gene>
    <name evidence="2" type="ORF">HPLM_LOCUS2352</name>
</gene>
<accession>A0A0N4VYI0</accession>
<reference evidence="4" key="1">
    <citation type="submission" date="2017-02" db="UniProtKB">
        <authorList>
            <consortium name="WormBaseParasite"/>
        </authorList>
    </citation>
    <scope>IDENTIFICATION</scope>
</reference>
<organism evidence="4">
    <name type="scientific">Haemonchus placei</name>
    <name type="common">Barber's pole worm</name>
    <dbReference type="NCBI Taxonomy" id="6290"/>
    <lineage>
        <taxon>Eukaryota</taxon>
        <taxon>Metazoa</taxon>
        <taxon>Ecdysozoa</taxon>
        <taxon>Nematoda</taxon>
        <taxon>Chromadorea</taxon>
        <taxon>Rhabditida</taxon>
        <taxon>Rhabditina</taxon>
        <taxon>Rhabditomorpha</taxon>
        <taxon>Strongyloidea</taxon>
        <taxon>Trichostrongylidae</taxon>
        <taxon>Haemonchus</taxon>
    </lineage>
</organism>
<dbReference type="EMBL" id="UZAF01004651">
    <property type="protein sequence ID" value="VDO14292.1"/>
    <property type="molecule type" value="Genomic_DNA"/>
</dbReference>
<feature type="compositionally biased region" description="Polar residues" evidence="1">
    <location>
        <begin position="34"/>
        <end position="48"/>
    </location>
</feature>
<keyword evidence="3" id="KW-1185">Reference proteome</keyword>
<evidence type="ECO:0000256" key="1">
    <source>
        <dbReference type="SAM" id="MobiDB-lite"/>
    </source>
</evidence>
<evidence type="ECO:0000313" key="3">
    <source>
        <dbReference type="Proteomes" id="UP000268014"/>
    </source>
</evidence>
<dbReference type="AlphaFoldDB" id="A0A0N4VYI0"/>
<evidence type="ECO:0000313" key="2">
    <source>
        <dbReference type="EMBL" id="VDO14292.1"/>
    </source>
</evidence>
<dbReference type="Proteomes" id="UP000268014">
    <property type="component" value="Unassembled WGS sequence"/>
</dbReference>
<proteinExistence type="predicted"/>
<sequence length="120" mass="13566">MSMTYLSSLVEHFSRSDLQRSWATQARRVRRPMNSHSTASVEIQTSQQPVPFIPPPGYYSEVMATDSSAMYPMYVPPYSMSNTPQLSMRDPRRFQNIYSKGALVGLGDARKEGLEFLGPL</sequence>
<protein>
    <submittedName>
        <fullName evidence="2 4">Uncharacterized protein</fullName>
    </submittedName>
</protein>
<evidence type="ECO:0000313" key="4">
    <source>
        <dbReference type="WBParaSite" id="HPLM_0000235101-mRNA-1"/>
    </source>
</evidence>
<dbReference type="WBParaSite" id="HPLM_0000235101-mRNA-1">
    <property type="protein sequence ID" value="HPLM_0000235101-mRNA-1"/>
    <property type="gene ID" value="HPLM_0000235101"/>
</dbReference>
<reference evidence="2 3" key="2">
    <citation type="submission" date="2018-11" db="EMBL/GenBank/DDBJ databases">
        <authorList>
            <consortium name="Pathogen Informatics"/>
        </authorList>
    </citation>
    <scope>NUCLEOTIDE SEQUENCE [LARGE SCALE GENOMIC DNA]</scope>
    <source>
        <strain evidence="2 3">MHpl1</strain>
    </source>
</reference>
<feature type="region of interest" description="Disordered" evidence="1">
    <location>
        <begin position="26"/>
        <end position="48"/>
    </location>
</feature>
<dbReference type="OrthoDB" id="5820717at2759"/>
<name>A0A0N4VYI0_HAEPC</name>